<feature type="region of interest" description="Disordered" evidence="1">
    <location>
        <begin position="1"/>
        <end position="29"/>
    </location>
</feature>
<sequence length="1234" mass="137200">MEKRQRSPAASSADEILSSATTLAATKPGKSSLRSLIFSLPPSSDVVASLPETLHLAVSASLDAFRNSLGPCGSPVRAFRSPPLKRSRPSSAAQKPDEEAEGSAAPISDETLDQLKNLKAYTFVTFLCFSHPKKLFSPSDLLPSVRSLHDCLVLYEMDSALLSQVASLCEEWWKLKLPGRENLVSQSLPFLLSRSLTDCKKADVRRVYSLREAFLLFDYVDESIEDLKMLLMRCVTSPVYQKMDEGRKFVSFVLGLNQQLTKEALELLKSQIPFGKKSMLEAFADILFRAWKGSEGSLREEIEDGFLQGLIEGAIYAGSKFLAASARRVLGEFVQQRMTDGVDKLLLRLVEPVLFRSLQVANSNVRQNALHLLLDMFPLEDRDMTKEVKESLQQKQFLLLEKLLLDDCPEVRLVAVEGSCRILHLFWEVIPTSTITKFLAKIVDTMSHNISNEVRISTINGIIYLLDNPQSHEIMKVLLPKLGFLFFDPVLSVRVSVVDLLLAVRDVHTFQFNKVVALDDLLSSLANDHPRVAQKITNLLIPCYFPSKLTIKEACSRFVALIKRSPDAGARFCEFAFSEGSSSRSLMELAKFCISLALSRKGLDREKTDGLLISSSNICQGLANESSVKPVLTELLSAERLKHMLTAASSERAQTAILSMASLVSSENVVFLKDYCLAILRNSDFLSDNVEKQEVVKAAQKLIISGGGFDEMFEHLANVLRELASTLCIRFGLGSTQEILQTSKRKKVKLPMKTSRRVNQVTGKVSQNCGIGSDDKDFIIAGSASWQVKYLLTTESTRTSALNSPFSGTIFSALSVISELCIQQCLKLNHLEIEPIVAYTTFAIFMSLHNTSENADGIKDNDLHQASSSLEVTFDGALNHIINCVDRLYLDSVSGKPRQEVERAQSQKSKCIEVPEGTSNPTEGYQSFHVKRIQILVKLYTAVMKFVVDAVTTRLPNQTLQRCLKFASDHIHHIVSALRGHKYQKLSNKDEVTMNNIQEEVLKDISIHLKSSFSYAAKLLHEFLKNTNEGSGASPEAFYLANDLLDLIASTGSSLGSRHDSNIVSIAKPWLPTIILGLGCNHLMMPDKKCTLNLADLLGANFPIWLSDLGDTEFQIESQTPKSKSSAFESLIELMLVLLKKGSHRILDATCGVILGAVEVMLKNANFSLVLGLIRFVCFKMFENKSVPSERLQVTNSYLRKVHQLIAKELEEHQEGEDERHHLVSALKFIESIL</sequence>
<comment type="caution">
    <text evidence="2">The sequence shown here is derived from an EMBL/GenBank/DDBJ whole genome shotgun (WGS) entry which is preliminary data.</text>
</comment>
<reference evidence="2 3" key="1">
    <citation type="submission" date="2020-08" db="EMBL/GenBank/DDBJ databases">
        <title>Plant Genome Project.</title>
        <authorList>
            <person name="Zhang R.-G."/>
        </authorList>
    </citation>
    <scope>NUCLEOTIDE SEQUENCE [LARGE SCALE GENOMIC DNA]</scope>
    <source>
        <tissue evidence="2">Rhizome</tissue>
    </source>
</reference>
<evidence type="ECO:0000313" key="2">
    <source>
        <dbReference type="EMBL" id="KAG6485976.1"/>
    </source>
</evidence>
<dbReference type="InterPro" id="IPR024741">
    <property type="entry name" value="Condensin2_G2"/>
</dbReference>
<dbReference type="PANTHER" id="PTHR16199:SF4">
    <property type="entry name" value="CONDENSIN-2 COMPLEX SUBUNIT G2"/>
    <property type="match status" value="1"/>
</dbReference>
<proteinExistence type="predicted"/>
<dbReference type="EMBL" id="JACMSC010000015">
    <property type="protein sequence ID" value="KAG6485976.1"/>
    <property type="molecule type" value="Genomic_DNA"/>
</dbReference>
<evidence type="ECO:0000313" key="3">
    <source>
        <dbReference type="Proteomes" id="UP000734854"/>
    </source>
</evidence>
<feature type="region of interest" description="Disordered" evidence="1">
    <location>
        <begin position="76"/>
        <end position="108"/>
    </location>
</feature>
<dbReference type="GO" id="GO:0000070">
    <property type="term" value="P:mitotic sister chromatid segregation"/>
    <property type="evidence" value="ECO:0007669"/>
    <property type="project" value="TreeGrafter"/>
</dbReference>
<accession>A0A8J5KMK7</accession>
<dbReference type="AlphaFoldDB" id="A0A8J5KMK7"/>
<dbReference type="GO" id="GO:0005634">
    <property type="term" value="C:nucleus"/>
    <property type="evidence" value="ECO:0007669"/>
    <property type="project" value="InterPro"/>
</dbReference>
<gene>
    <name evidence="2" type="ORF">ZIOFF_054543</name>
</gene>
<organism evidence="2 3">
    <name type="scientific">Zingiber officinale</name>
    <name type="common">Ginger</name>
    <name type="synonym">Amomum zingiber</name>
    <dbReference type="NCBI Taxonomy" id="94328"/>
    <lineage>
        <taxon>Eukaryota</taxon>
        <taxon>Viridiplantae</taxon>
        <taxon>Streptophyta</taxon>
        <taxon>Embryophyta</taxon>
        <taxon>Tracheophyta</taxon>
        <taxon>Spermatophyta</taxon>
        <taxon>Magnoliopsida</taxon>
        <taxon>Liliopsida</taxon>
        <taxon>Zingiberales</taxon>
        <taxon>Zingiberaceae</taxon>
        <taxon>Zingiber</taxon>
    </lineage>
</organism>
<dbReference type="GO" id="GO:0000796">
    <property type="term" value="C:condensin complex"/>
    <property type="evidence" value="ECO:0007669"/>
    <property type="project" value="TreeGrafter"/>
</dbReference>
<dbReference type="Proteomes" id="UP000734854">
    <property type="component" value="Unassembled WGS sequence"/>
</dbReference>
<evidence type="ECO:0008006" key="4">
    <source>
        <dbReference type="Google" id="ProtNLM"/>
    </source>
</evidence>
<keyword evidence="3" id="KW-1185">Reference proteome</keyword>
<evidence type="ECO:0000256" key="1">
    <source>
        <dbReference type="SAM" id="MobiDB-lite"/>
    </source>
</evidence>
<name>A0A8J5KMK7_ZINOF</name>
<dbReference type="OrthoDB" id="10062843at2759"/>
<dbReference type="PANTHER" id="PTHR16199">
    <property type="entry name" value="CONDENSIN-2 COMPLEX SUBUNIT G2"/>
    <property type="match status" value="1"/>
</dbReference>
<dbReference type="Pfam" id="PF12422">
    <property type="entry name" value="Condensin2nSMC"/>
    <property type="match status" value="1"/>
</dbReference>
<protein>
    <recommendedName>
        <fullName evidence="4">Condensin-2 complex subunit G2</fullName>
    </recommendedName>
</protein>